<dbReference type="Pfam" id="PF00989">
    <property type="entry name" value="PAS"/>
    <property type="match status" value="1"/>
</dbReference>
<organism evidence="10 11">
    <name type="scientific">Odocoileus virginianus</name>
    <name type="common">White-tailed deer</name>
    <dbReference type="NCBI Taxonomy" id="9874"/>
    <lineage>
        <taxon>Eukaryota</taxon>
        <taxon>Metazoa</taxon>
        <taxon>Chordata</taxon>
        <taxon>Craniata</taxon>
        <taxon>Vertebrata</taxon>
        <taxon>Euteleostomi</taxon>
        <taxon>Mammalia</taxon>
        <taxon>Eutheria</taxon>
        <taxon>Laurasiatheria</taxon>
        <taxon>Artiodactyla</taxon>
        <taxon>Ruminantia</taxon>
        <taxon>Pecora</taxon>
        <taxon>Cervidae</taxon>
        <taxon>Odocoileinae</taxon>
        <taxon>Odocoileus</taxon>
    </lineage>
</organism>
<keyword evidence="6" id="KW-0539">Nucleus</keyword>
<proteinExistence type="predicted"/>
<comment type="subcellular location">
    <subcellularLocation>
        <location evidence="1">Nucleus</location>
    </subcellularLocation>
</comment>
<protein>
    <submittedName>
        <fullName evidence="11">Basic helix-loop-helix ARNT-like protein 2 isoform X2</fullName>
    </submittedName>
</protein>
<feature type="region of interest" description="Disordered" evidence="7">
    <location>
        <begin position="38"/>
        <end position="61"/>
    </location>
</feature>
<sequence length="675" mass="75501">MATEAEAAARGKVLMEGNQCIASVVSSHLSPWTKPISFSPHVTELPRKQRRSDSDPSQSGIMKEKVVEKLSQNPFTCLLSTRVEMSPSSCSSSQHHHSLFPTDENLKNSDETWSTGGGNGNPLQCSCLENPMDSMEKQKDMTPEDEPHREAHSQTEKRRRDKMNNLIGKLSTMIPQCSPMARKLDKLTVLRMAVQHLRSLKGMTSSYAGNNDKPSFIHDNELRHLILKTAEGFLFVVGCERGKILFVSKSVSKILNYDQASLIGQSLFDFLHPKDVSKVKEQLSSSDISPREKLIDAKAALQVHSNFHTSKNRVYSGSRRSFFCRIKSCKISVKEEHEYLPNSKKKDHRKFCTIHCTGYLRSWPPNIAGMEEERDNKKDRSNFTCLVAVGRLRPHIVPQNSGEIKVKPAEFITRFAVNGKFVYVDQRATAILGYLPQELLGTSCYEYFHQDDHSSLTDKHKAVLQSKEKIFTDSYKFRAKDGSFVTLKSQWFSFTNPWTKELEYIVSVNTLVLGHNDAGETSLLPCSSQSSEGSSRQSFISVPGTSTEILIGAGSIGTDVASEFLDFQRLQSSSSLDSSPIDLLKDTHTLNCRNMSNKELITLSPSEIGEREATKQNQSVVPPLSHEPLLGEGVQLDFEALCDNDDTAMAAFMNYLEAERGLGDPGDFSDIHWTL</sequence>
<reference evidence="10" key="1">
    <citation type="journal article" date="2022" name="J. Hered.">
        <title>A De Novo Chromosome-Level Genome Assembly of the White-Tailed Deer, Odocoileus Virginianus.</title>
        <authorList>
            <person name="London E.W."/>
            <person name="Roca A.L."/>
            <person name="Novakofski J.E."/>
            <person name="Mateus-Pinilla N.E."/>
        </authorList>
    </citation>
    <scope>NUCLEOTIDE SEQUENCE [LARGE SCALE GENOMIC DNA]</scope>
</reference>
<feature type="region of interest" description="Disordered" evidence="7">
    <location>
        <begin position="86"/>
        <end position="160"/>
    </location>
</feature>
<reference evidence="11" key="2">
    <citation type="submission" date="2025-08" db="UniProtKB">
        <authorList>
            <consortium name="RefSeq"/>
        </authorList>
    </citation>
    <scope>IDENTIFICATION</scope>
    <source>
        <tissue evidence="11">Tongue muscle</tissue>
    </source>
</reference>
<evidence type="ECO:0000256" key="2">
    <source>
        <dbReference type="ARBA" id="ARBA00022737"/>
    </source>
</evidence>
<dbReference type="GeneID" id="110148728"/>
<dbReference type="InterPro" id="IPR000014">
    <property type="entry name" value="PAS"/>
</dbReference>
<dbReference type="InterPro" id="IPR050933">
    <property type="entry name" value="Circadian_TF"/>
</dbReference>
<dbReference type="PROSITE" id="PS50888">
    <property type="entry name" value="BHLH"/>
    <property type="match status" value="1"/>
</dbReference>
<dbReference type="Gene3D" id="4.10.280.10">
    <property type="entry name" value="Helix-loop-helix DNA-binding domain"/>
    <property type="match status" value="1"/>
</dbReference>
<feature type="domain" description="PAS" evidence="8">
    <location>
        <begin position="418"/>
        <end position="467"/>
    </location>
</feature>
<dbReference type="Pfam" id="PF00010">
    <property type="entry name" value="HLH"/>
    <property type="match status" value="1"/>
</dbReference>
<dbReference type="Pfam" id="PF14598">
    <property type="entry name" value="PAS_11"/>
    <property type="match status" value="1"/>
</dbReference>
<dbReference type="InterPro" id="IPR036638">
    <property type="entry name" value="HLH_DNA-bd_sf"/>
</dbReference>
<dbReference type="InterPro" id="IPR011598">
    <property type="entry name" value="bHLH_dom"/>
</dbReference>
<feature type="compositionally biased region" description="Basic and acidic residues" evidence="7">
    <location>
        <begin position="44"/>
        <end position="54"/>
    </location>
</feature>
<dbReference type="Proteomes" id="UP001652640">
    <property type="component" value="Chromosome 23"/>
</dbReference>
<dbReference type="PANTHER" id="PTHR23042">
    <property type="entry name" value="CIRCADIAN PROTEIN CLOCK/ARNT/BMAL/PAS"/>
    <property type="match status" value="1"/>
</dbReference>
<dbReference type="PROSITE" id="PS50112">
    <property type="entry name" value="PAS"/>
    <property type="match status" value="2"/>
</dbReference>
<dbReference type="SUPFAM" id="SSF55785">
    <property type="entry name" value="PYP-like sensor domain (PAS domain)"/>
    <property type="match status" value="2"/>
</dbReference>
<dbReference type="SUPFAM" id="SSF47459">
    <property type="entry name" value="HLH, helix-loop-helix DNA-binding domain"/>
    <property type="match status" value="1"/>
</dbReference>
<keyword evidence="2" id="KW-0677">Repeat</keyword>
<dbReference type="SMART" id="SM00353">
    <property type="entry name" value="HLH"/>
    <property type="match status" value="1"/>
</dbReference>
<evidence type="ECO:0000256" key="1">
    <source>
        <dbReference type="ARBA" id="ARBA00004123"/>
    </source>
</evidence>
<evidence type="ECO:0000259" key="9">
    <source>
        <dbReference type="PROSITE" id="PS50888"/>
    </source>
</evidence>
<name>A0ABM4H2Z2_ODOVR</name>
<gene>
    <name evidence="11" type="primary">BMAL2</name>
</gene>
<evidence type="ECO:0000256" key="7">
    <source>
        <dbReference type="SAM" id="MobiDB-lite"/>
    </source>
</evidence>
<keyword evidence="3" id="KW-0805">Transcription regulation</keyword>
<dbReference type="SMART" id="SM00091">
    <property type="entry name" value="PAS"/>
    <property type="match status" value="2"/>
</dbReference>
<evidence type="ECO:0000313" key="11">
    <source>
        <dbReference type="RefSeq" id="XP_070309936.1"/>
    </source>
</evidence>
<dbReference type="PRINTS" id="PR00785">
    <property type="entry name" value="NCTRNSLOCATR"/>
</dbReference>
<accession>A0ABM4H2Z2</accession>
<keyword evidence="5" id="KW-0804">Transcription</keyword>
<dbReference type="NCBIfam" id="TIGR00229">
    <property type="entry name" value="sensory_box"/>
    <property type="match status" value="1"/>
</dbReference>
<evidence type="ECO:0000256" key="6">
    <source>
        <dbReference type="ARBA" id="ARBA00023242"/>
    </source>
</evidence>
<evidence type="ECO:0000256" key="3">
    <source>
        <dbReference type="ARBA" id="ARBA00023015"/>
    </source>
</evidence>
<keyword evidence="4" id="KW-0238">DNA-binding</keyword>
<evidence type="ECO:0000256" key="4">
    <source>
        <dbReference type="ARBA" id="ARBA00023125"/>
    </source>
</evidence>
<feature type="domain" description="PAS" evidence="8">
    <location>
        <begin position="218"/>
        <end position="283"/>
    </location>
</feature>
<dbReference type="RefSeq" id="XP_070309936.1">
    <property type="nucleotide sequence ID" value="XM_070453835.1"/>
</dbReference>
<evidence type="ECO:0000313" key="10">
    <source>
        <dbReference type="Proteomes" id="UP001652640"/>
    </source>
</evidence>
<dbReference type="InterPro" id="IPR013767">
    <property type="entry name" value="PAS_fold"/>
</dbReference>
<evidence type="ECO:0000259" key="8">
    <source>
        <dbReference type="PROSITE" id="PS50112"/>
    </source>
</evidence>
<feature type="compositionally biased region" description="Basic and acidic residues" evidence="7">
    <location>
        <begin position="134"/>
        <end position="158"/>
    </location>
</feature>
<dbReference type="InterPro" id="IPR001067">
    <property type="entry name" value="Nuc_translocat"/>
</dbReference>
<evidence type="ECO:0000256" key="5">
    <source>
        <dbReference type="ARBA" id="ARBA00023163"/>
    </source>
</evidence>
<dbReference type="InterPro" id="IPR035965">
    <property type="entry name" value="PAS-like_dom_sf"/>
</dbReference>
<dbReference type="CDD" id="cd00130">
    <property type="entry name" value="PAS"/>
    <property type="match status" value="2"/>
</dbReference>
<keyword evidence="10" id="KW-1185">Reference proteome</keyword>
<feature type="domain" description="BHLH" evidence="9">
    <location>
        <begin position="147"/>
        <end position="200"/>
    </location>
</feature>
<dbReference type="Gene3D" id="3.30.450.20">
    <property type="entry name" value="PAS domain"/>
    <property type="match status" value="2"/>
</dbReference>